<name>A0A6P6GEQ1_ZIZJJ</name>
<dbReference type="InterPro" id="IPR050655">
    <property type="entry name" value="Plant_B3_domain"/>
</dbReference>
<gene>
    <name evidence="9" type="primary">LOC112492629</name>
</gene>
<dbReference type="GeneID" id="112492629"/>
<accession>A0A6P6GEQ1</accession>
<dbReference type="Proteomes" id="UP001652623">
    <property type="component" value="Chromosome 7"/>
</dbReference>
<feature type="domain" description="TF-B3" evidence="7">
    <location>
        <begin position="3"/>
        <end position="98"/>
    </location>
</feature>
<dbReference type="PROSITE" id="PS50863">
    <property type="entry name" value="B3"/>
    <property type="match status" value="2"/>
</dbReference>
<keyword evidence="3" id="KW-0238">DNA-binding</keyword>
<evidence type="ECO:0000256" key="1">
    <source>
        <dbReference type="ARBA" id="ARBA00004123"/>
    </source>
</evidence>
<dbReference type="InterPro" id="IPR003340">
    <property type="entry name" value="B3_DNA-bd"/>
</dbReference>
<dbReference type="InterPro" id="IPR015300">
    <property type="entry name" value="DNA-bd_pseudobarrel_sf"/>
</dbReference>
<evidence type="ECO:0000256" key="3">
    <source>
        <dbReference type="ARBA" id="ARBA00023125"/>
    </source>
</evidence>
<keyword evidence="2" id="KW-0805">Transcription regulation</keyword>
<evidence type="ECO:0000256" key="4">
    <source>
        <dbReference type="ARBA" id="ARBA00023163"/>
    </source>
</evidence>
<comment type="subcellular location">
    <subcellularLocation>
        <location evidence="1">Nucleus</location>
    </subcellularLocation>
</comment>
<feature type="region of interest" description="Disordered" evidence="6">
    <location>
        <begin position="152"/>
        <end position="180"/>
    </location>
</feature>
<evidence type="ECO:0000259" key="7">
    <source>
        <dbReference type="PROSITE" id="PS50863"/>
    </source>
</evidence>
<keyword evidence="8" id="KW-1185">Reference proteome</keyword>
<evidence type="ECO:0000256" key="6">
    <source>
        <dbReference type="SAM" id="MobiDB-lite"/>
    </source>
</evidence>
<dbReference type="SUPFAM" id="SSF101936">
    <property type="entry name" value="DNA-binding pseudobarrel domain"/>
    <property type="match status" value="2"/>
</dbReference>
<dbReference type="PANTHER" id="PTHR31920">
    <property type="entry name" value="B3 DOMAIN-CONTAINING"/>
    <property type="match status" value="1"/>
</dbReference>
<dbReference type="RefSeq" id="XP_024932606.3">
    <property type="nucleotide sequence ID" value="XM_025076838.3"/>
</dbReference>
<evidence type="ECO:0000256" key="5">
    <source>
        <dbReference type="ARBA" id="ARBA00023242"/>
    </source>
</evidence>
<keyword evidence="5" id="KW-0539">Nucleus</keyword>
<dbReference type="CDD" id="cd10017">
    <property type="entry name" value="B3_DNA"/>
    <property type="match status" value="2"/>
</dbReference>
<reference evidence="9" key="1">
    <citation type="submission" date="2025-08" db="UniProtKB">
        <authorList>
            <consortium name="RefSeq"/>
        </authorList>
    </citation>
    <scope>IDENTIFICATION</scope>
    <source>
        <tissue evidence="9">Seedling</tissue>
    </source>
</reference>
<dbReference type="Pfam" id="PF02362">
    <property type="entry name" value="B3"/>
    <property type="match status" value="2"/>
</dbReference>
<dbReference type="PANTHER" id="PTHR31920:SF37">
    <property type="entry name" value="B3 DOMAIN-CONTAINING TRANSCRIPTION FACTOR VRN1"/>
    <property type="match status" value="1"/>
</dbReference>
<proteinExistence type="predicted"/>
<dbReference type="SMART" id="SM01019">
    <property type="entry name" value="B3"/>
    <property type="match status" value="2"/>
</dbReference>
<sequence length="339" mass="39900">MFNFFKVITDKTLQDQQLKLPPKFVRKCKKNLPDLIVLEVPDGKTWEMKLEKDDDGKVWLRKGWPEFAHYYSIRKGYFLVFKYNKEKSNFHVCILDENTSTDIDYPTNRSKTTANNIQGKIETESDNDDDDDHSVQILDYFPKYQTGWKREPTESLRSQKVKRNRTGIDHRKETKARQITKPSVPERNLKCYRSILPENKGLKFPKQKGIKRGKQTKILHHLTVEDKARAIKRAKAFRSKYPLFEVVMQPTYASGMYLIIPTGFAQKHLGNQRRKLILRNSDGKTWRVQYIYEANARPKAKLSSGWRQFARENGVEVGDVCVVEFIKDKRIYSLRVNIF</sequence>
<evidence type="ECO:0000313" key="9">
    <source>
        <dbReference type="RefSeq" id="XP_024932606.3"/>
    </source>
</evidence>
<organism evidence="8 9">
    <name type="scientific">Ziziphus jujuba</name>
    <name type="common">Chinese jujube</name>
    <name type="synonym">Ziziphus sativa</name>
    <dbReference type="NCBI Taxonomy" id="326968"/>
    <lineage>
        <taxon>Eukaryota</taxon>
        <taxon>Viridiplantae</taxon>
        <taxon>Streptophyta</taxon>
        <taxon>Embryophyta</taxon>
        <taxon>Tracheophyta</taxon>
        <taxon>Spermatophyta</taxon>
        <taxon>Magnoliopsida</taxon>
        <taxon>eudicotyledons</taxon>
        <taxon>Gunneridae</taxon>
        <taxon>Pentapetalae</taxon>
        <taxon>rosids</taxon>
        <taxon>fabids</taxon>
        <taxon>Rosales</taxon>
        <taxon>Rhamnaceae</taxon>
        <taxon>Paliureae</taxon>
        <taxon>Ziziphus</taxon>
    </lineage>
</organism>
<evidence type="ECO:0000256" key="2">
    <source>
        <dbReference type="ARBA" id="ARBA00023015"/>
    </source>
</evidence>
<protein>
    <submittedName>
        <fullName evidence="9">B3 domain-containing transcription factor VRN1-like</fullName>
    </submittedName>
</protein>
<feature type="compositionally biased region" description="Basic and acidic residues" evidence="6">
    <location>
        <begin position="166"/>
        <end position="176"/>
    </location>
</feature>
<dbReference type="Gene3D" id="2.40.330.10">
    <property type="entry name" value="DNA-binding pseudobarrel domain"/>
    <property type="match status" value="2"/>
</dbReference>
<evidence type="ECO:0000313" key="8">
    <source>
        <dbReference type="Proteomes" id="UP001652623"/>
    </source>
</evidence>
<feature type="domain" description="TF-B3" evidence="7">
    <location>
        <begin position="243"/>
        <end position="339"/>
    </location>
</feature>
<keyword evidence="4" id="KW-0804">Transcription</keyword>